<feature type="transmembrane region" description="Helical" evidence="2">
    <location>
        <begin position="112"/>
        <end position="132"/>
    </location>
</feature>
<keyword evidence="4" id="KW-1185">Reference proteome</keyword>
<feature type="region of interest" description="Disordered" evidence="1">
    <location>
        <begin position="807"/>
        <end position="829"/>
    </location>
</feature>
<feature type="compositionally biased region" description="Basic and acidic residues" evidence="1">
    <location>
        <begin position="724"/>
        <end position="748"/>
    </location>
</feature>
<name>A0AA39GDW3_SARSR</name>
<reference evidence="3" key="1">
    <citation type="submission" date="2022-10" db="EMBL/GenBank/DDBJ databases">
        <title>Determination and structural analysis of whole genome sequence of Sarocladium strictum F4-1.</title>
        <authorList>
            <person name="Hu L."/>
            <person name="Jiang Y."/>
        </authorList>
    </citation>
    <scope>NUCLEOTIDE SEQUENCE</scope>
    <source>
        <strain evidence="3">F4-1</strain>
    </source>
</reference>
<accession>A0AA39GDW3</accession>
<feature type="region of interest" description="Disordered" evidence="1">
    <location>
        <begin position="518"/>
        <end position="548"/>
    </location>
</feature>
<feature type="region of interest" description="Disordered" evidence="1">
    <location>
        <begin position="1021"/>
        <end position="1102"/>
    </location>
</feature>
<proteinExistence type="predicted"/>
<feature type="region of interest" description="Disordered" evidence="1">
    <location>
        <begin position="589"/>
        <end position="682"/>
    </location>
</feature>
<evidence type="ECO:0000256" key="2">
    <source>
        <dbReference type="SAM" id="Phobius"/>
    </source>
</evidence>
<feature type="compositionally biased region" description="Polar residues" evidence="1">
    <location>
        <begin position="386"/>
        <end position="395"/>
    </location>
</feature>
<sequence length="2024" mass="221200">MPSPDTAQALVAVFAFGNIFNAATASLFQLIKDHGWQSFRDGPRLVLIVFLVGAALWAQVDFIAIMMDGSAMPSCQIATSFASAFDQIARVSLLQFLLWVTQNGNKTTAQTLLFQGFVFVRFLLGGVVVGVARPQFGSEFCVSTSLVMPLSIAVIVTDCAMAFFLLVKVFTQGSFKAVTEVSAPMLLGYESMPLITRTFFPAIGLGIVLGDSGYSTDNYAPPNRYEEIKGETVVSINAFGQNPRPVRAYNQTKAPSLSQIGRPHLQQGPDGISFDAQSTFAPSRQAPAPNQGQKDSKVQRSLSKKGGKIQISAPVLVAHAETGQNPLDRIATIDLATAARHEKERRELPAQPLASNLLAGHYGSKGPLSPNSMMKNPGSVKRKQIAPSTSDQSVTAEPLLDPAEMVTTTSSQLSPGVEELRRRSPRHAPEGPLSNNGASSPRVPAKSPARRSQHVMSALTASDSKTRPSSTLPLTPPPKSPKRPQPPLSPFGRAIDSEAQTSTLSVERGTVKVVIKPTPKAGNLESPPVPPKDTVAATVRPMNGLPRNPRMAAAKRFIPQQKTPKEQTVMLIKDIEYDDPDTVRDIVQGAATKPAAKRVASVVNRPRPIPRQSTLDRQIFPAEGSPSPNSRHAHKRSLSGGSAISRKSILQSRPTSPSQLPPLPPVPQTAGQPGRPLPNNTRSMTFDEKMVIFYPDASAGDQPVKEMRRRSSSVPELPELPAAFRERSRSRSQSRDLRDSIHHTDKSSRSSIRTASLLDFPEVPTQHPKVPPVSKFSVDTTVGEGMIWAMSTKAKFDGYKRQSSPVLPAEALRSPSNGSELKSHDDDTTTLWGSIHSPVKCTVIQKAMAVEVPPVPKIRPCPKTEDEAEKRTTKDASERGHESHVLMTVVLDTSNQGSPFSKPPSSEAVERVLEADPRPVSWHRRIGDECPMFSGRQDSVKRRKNPPPAPLPLNRTTDRRPRLVPAPEPSPLEAPEQALRAIQEQLRKFEDPNRDSTGSQQLQRMTLLANLEAEMGMHENQWQKMQSRLDRDSFSTTAGSPRKRESRPDSLAVSIVAQADDHSQRPERRTSRPSIRLSKNKRTASIASSRSNSSLDNEHEWDEDLAEAQAEYLKHRFQLVSHLSERTTSMLVASPKKASQPELPITSSSPDERVSEQTTVKLWQPSKSQSSTFTDSTPSLWIGVPSSVNASFPIAQQPETLRRTLNRAFEPLAVESDRLWEKKQKRGSFGPQKGLWASKQVVRPISTTSVSDMKPQPGPAPSKTLARKPSRRSKRVTLLPDILENPEPMPDKRGTLAIYQFPWGEKSDSASIRPRPQMLMAMPGTMTSGRSTQQPLQQQQQQLVPQLTNPFAFDADNYSASYFDDEDEGDNFPEAQALSDEEDRYDEQEDDSDDFDETTLWEIASLLKSNQVPSRQSLLPEDWRLHVESSQVNYSDPAKISQGGSNRSAFEQDVVPDAQSDASSLYEEETEASPALWTGQKTYAPNNGSITLPNPEEQEWHEYAATMPAPVRAPTRSAQPDTVSSESLWMAEPETTIPVNDDSMWQPKMAEHVVAALWTPKPQVNETPKGLDNPTEETWAAYQIDLTNVVRAATRSSGPSTIESTSLWQANNSVPVAGNLWVQQTSVPQQPKGVANPSRDSWAVYNVNMKDTVRAPTRPSQTSTIESDSMWRLTSSVKQASADGLWMSQAFKSPPTQLWSAPAPEKLQPATGLAQPSTPSWANYTATGLSPVRAKPRLENVVDLTLELTSSDLWGAAHASPVREDWISLSTVRARSPSTSSVESAASDASSIKSTTTKASTVGSIFSAFWRRKRGVSDATTEESVPEVPEVPVLPIVEETQPEPAVVQIAEQPAAKAPSALPLRRQYRPNIAFRADWDAALQEAILASNPSPPRLSRPTVQPSDWADALAAALAQHSSSFQEASPTTQLWTSAPLKSPLPTTASLWVSHLSRAPRAAFPADCSVLPTPSRRGRSGSLLQDGVVSSADAGLEVPEGLTEQSLWRRSVAMQKAEARTRDWLVGGSD</sequence>
<keyword evidence="2" id="KW-0472">Membrane</keyword>
<feature type="compositionally biased region" description="Pro residues" evidence="1">
    <location>
        <begin position="474"/>
        <end position="489"/>
    </location>
</feature>
<organism evidence="3 4">
    <name type="scientific">Sarocladium strictum</name>
    <name type="common">Black bundle disease fungus</name>
    <name type="synonym">Acremonium strictum</name>
    <dbReference type="NCBI Taxonomy" id="5046"/>
    <lineage>
        <taxon>Eukaryota</taxon>
        <taxon>Fungi</taxon>
        <taxon>Dikarya</taxon>
        <taxon>Ascomycota</taxon>
        <taxon>Pezizomycotina</taxon>
        <taxon>Sordariomycetes</taxon>
        <taxon>Hypocreomycetidae</taxon>
        <taxon>Hypocreales</taxon>
        <taxon>Sarocladiaceae</taxon>
        <taxon>Sarocladium</taxon>
    </lineage>
</organism>
<dbReference type="EMBL" id="JAPDFR010000007">
    <property type="protein sequence ID" value="KAK0385241.1"/>
    <property type="molecule type" value="Genomic_DNA"/>
</dbReference>
<feature type="compositionally biased region" description="Basic and acidic residues" evidence="1">
    <location>
        <begin position="1059"/>
        <end position="1070"/>
    </location>
</feature>
<feature type="region of interest" description="Disordered" evidence="1">
    <location>
        <begin position="1247"/>
        <end position="1274"/>
    </location>
</feature>
<feature type="compositionally biased region" description="Low complexity" evidence="1">
    <location>
        <begin position="1085"/>
        <end position="1094"/>
    </location>
</feature>
<evidence type="ECO:0000313" key="4">
    <source>
        <dbReference type="Proteomes" id="UP001175261"/>
    </source>
</evidence>
<comment type="caution">
    <text evidence="3">The sequence shown here is derived from an EMBL/GenBank/DDBJ whole genome shotgun (WGS) entry which is preliminary data.</text>
</comment>
<feature type="region of interest" description="Disordered" evidence="1">
    <location>
        <begin position="1132"/>
        <end position="1153"/>
    </location>
</feature>
<feature type="region of interest" description="Disordered" evidence="1">
    <location>
        <begin position="702"/>
        <end position="755"/>
    </location>
</feature>
<protein>
    <submittedName>
        <fullName evidence="3">Uncharacterized protein</fullName>
    </submittedName>
</protein>
<evidence type="ECO:0000256" key="1">
    <source>
        <dbReference type="SAM" id="MobiDB-lite"/>
    </source>
</evidence>
<feature type="compositionally biased region" description="Basic residues" evidence="1">
    <location>
        <begin position="1265"/>
        <end position="1274"/>
    </location>
</feature>
<feature type="transmembrane region" description="Helical" evidence="2">
    <location>
        <begin position="46"/>
        <end position="65"/>
    </location>
</feature>
<feature type="transmembrane region" description="Helical" evidence="2">
    <location>
        <begin position="144"/>
        <end position="167"/>
    </location>
</feature>
<feature type="compositionally biased region" description="Basic and acidic residues" evidence="1">
    <location>
        <begin position="862"/>
        <end position="884"/>
    </location>
</feature>
<feature type="compositionally biased region" description="Acidic residues" evidence="1">
    <location>
        <begin position="1379"/>
        <end position="1393"/>
    </location>
</feature>
<feature type="compositionally biased region" description="Polar residues" evidence="1">
    <location>
        <begin position="275"/>
        <end position="293"/>
    </location>
</feature>
<feature type="region of interest" description="Disordered" evidence="1">
    <location>
        <begin position="855"/>
        <end position="884"/>
    </location>
</feature>
<evidence type="ECO:0000313" key="3">
    <source>
        <dbReference type="EMBL" id="KAK0385241.1"/>
    </source>
</evidence>
<keyword evidence="2" id="KW-0812">Transmembrane</keyword>
<keyword evidence="2" id="KW-1133">Transmembrane helix</keyword>
<feature type="region of interest" description="Disordered" evidence="1">
    <location>
        <begin position="259"/>
        <end position="306"/>
    </location>
</feature>
<dbReference type="Proteomes" id="UP001175261">
    <property type="component" value="Unassembled WGS sequence"/>
</dbReference>
<feature type="region of interest" description="Disordered" evidence="1">
    <location>
        <begin position="342"/>
        <end position="495"/>
    </location>
</feature>
<feature type="region of interest" description="Disordered" evidence="1">
    <location>
        <begin position="923"/>
        <end position="975"/>
    </location>
</feature>
<feature type="region of interest" description="Disordered" evidence="1">
    <location>
        <begin position="1362"/>
        <end position="1393"/>
    </location>
</feature>
<gene>
    <name evidence="3" type="ORF">NLU13_7717</name>
</gene>